<dbReference type="InterPro" id="IPR001334">
    <property type="entry name" value="E6"/>
</dbReference>
<evidence type="ECO:0000256" key="10">
    <source>
        <dbReference type="ARBA" id="ARBA00022931"/>
    </source>
</evidence>
<dbReference type="GO" id="GO:0039548">
    <property type="term" value="P:symbiont-mediated suppression of host cytoplasmic pattern recognition receptor signaling pathway via inhibition of IRF3 activity"/>
    <property type="evidence" value="ECO:0007669"/>
    <property type="project" value="UniProtKB-UniRule"/>
</dbReference>
<keyword evidence="10 19" id="KW-1092">Inhibition of host IRF3 by virus</keyword>
<evidence type="ECO:0000313" key="23">
    <source>
        <dbReference type="EMBL" id="CAD1814147.1"/>
    </source>
</evidence>
<accession>A0A7G2A8U3</accession>
<keyword evidence="11 19" id="KW-0805">Transcription regulation</keyword>
<evidence type="ECO:0000256" key="5">
    <source>
        <dbReference type="ARBA" id="ARBA00022581"/>
    </source>
</evidence>
<evidence type="ECO:0000256" key="18">
    <source>
        <dbReference type="ARBA" id="ARBA00065188"/>
    </source>
</evidence>
<feature type="zinc finger region" evidence="19">
    <location>
        <begin position="105"/>
        <end position="141"/>
    </location>
</feature>
<dbReference type="GO" id="GO:0042025">
    <property type="term" value="C:host cell nucleus"/>
    <property type="evidence" value="ECO:0007669"/>
    <property type="project" value="UniProtKB-SubCell"/>
</dbReference>
<dbReference type="GO" id="GO:0008270">
    <property type="term" value="F:zinc ion binding"/>
    <property type="evidence" value="ECO:0007669"/>
    <property type="project" value="UniProtKB-KW"/>
</dbReference>
<organismHost>
    <name type="scientific">Homo sapiens</name>
    <name type="common">Human</name>
    <dbReference type="NCBI Taxonomy" id="9606"/>
</organismHost>
<keyword evidence="5 19" id="KW-0945">Host-virus interaction</keyword>
<name>A0A7G2A8U3_HPV59</name>
<keyword evidence="4 19" id="KW-1048">Host nucleus</keyword>
<feature type="zinc finger region" evidence="19">
    <location>
        <begin position="32"/>
        <end position="68"/>
    </location>
</feature>
<evidence type="ECO:0000256" key="9">
    <source>
        <dbReference type="ARBA" id="ARBA00022833"/>
    </source>
</evidence>
<dbReference type="HAMAP" id="MF_04006">
    <property type="entry name" value="HPV_E6"/>
    <property type="match status" value="1"/>
</dbReference>
<keyword evidence="14 19" id="KW-0804">Transcription</keyword>
<protein>
    <recommendedName>
        <fullName evidence="19 20">Protein E6</fullName>
    </recommendedName>
</protein>
<dbReference type="GO" id="GO:0052150">
    <property type="term" value="P:symbiont-mediated perturbation of host apoptosis"/>
    <property type="evidence" value="ECO:0007669"/>
    <property type="project" value="UniProtKB-KW"/>
</dbReference>
<dbReference type="GO" id="GO:0003677">
    <property type="term" value="F:DNA binding"/>
    <property type="evidence" value="ECO:0007669"/>
    <property type="project" value="UniProtKB-UniRule"/>
</dbReference>
<keyword evidence="12 19" id="KW-0238">DNA-binding</keyword>
<keyword evidence="6 19" id="KW-1090">Inhibition of host innate immune response by virus</keyword>
<dbReference type="FunFam" id="3.30.240.40:FF:000002">
    <property type="entry name" value="Protein E6"/>
    <property type="match status" value="1"/>
</dbReference>
<comment type="similarity">
    <text evidence="1 20">Belongs to the papillomaviridae E6 protein family.</text>
</comment>
<evidence type="ECO:0000256" key="15">
    <source>
        <dbReference type="ARBA" id="ARBA00023200"/>
    </source>
</evidence>
<feature type="short sequence motif" description="PDZ-binding domain" evidence="19">
    <location>
        <begin position="161"/>
        <end position="163"/>
    </location>
</feature>
<dbReference type="EMBL" id="LR861866">
    <property type="protein sequence ID" value="CAD1807219.1"/>
    <property type="molecule type" value="Genomic_DNA"/>
</dbReference>
<keyword evidence="7 19" id="KW-0479">Metal-binding</keyword>
<evidence type="ECO:0000256" key="20">
    <source>
        <dbReference type="RuleBase" id="RU363123"/>
    </source>
</evidence>
<evidence type="ECO:0000256" key="6">
    <source>
        <dbReference type="ARBA" id="ARBA00022632"/>
    </source>
</evidence>
<evidence type="ECO:0000256" key="2">
    <source>
        <dbReference type="ARBA" id="ARBA00022482"/>
    </source>
</evidence>
<keyword evidence="16 19" id="KW-0899">Viral immunoevasion</keyword>
<evidence type="ECO:0000256" key="17">
    <source>
        <dbReference type="ARBA" id="ARBA00023323"/>
    </source>
</evidence>
<dbReference type="GO" id="GO:0006355">
    <property type="term" value="P:regulation of DNA-templated transcription"/>
    <property type="evidence" value="ECO:0007669"/>
    <property type="project" value="UniProtKB-UniRule"/>
</dbReference>
<dbReference type="SUPFAM" id="SSF161229">
    <property type="entry name" value="E6 C-terminal domain-like"/>
    <property type="match status" value="2"/>
</dbReference>
<evidence type="ECO:0000256" key="19">
    <source>
        <dbReference type="HAMAP-Rule" id="MF_04006"/>
    </source>
</evidence>
<dbReference type="Pfam" id="PF00518">
    <property type="entry name" value="E6"/>
    <property type="match status" value="1"/>
</dbReference>
<evidence type="ECO:0000256" key="14">
    <source>
        <dbReference type="ARBA" id="ARBA00023163"/>
    </source>
</evidence>
<dbReference type="GO" id="GO:0039502">
    <property type="term" value="P:symbiont-mediated suppression of host type I interferon-mediated signaling pathway"/>
    <property type="evidence" value="ECO:0007669"/>
    <property type="project" value="UniProtKB-UniRule"/>
</dbReference>
<comment type="subcellular location">
    <subcellularLocation>
        <location evidence="19 20">Host cytoplasm</location>
    </subcellularLocation>
    <subcellularLocation>
        <location evidence="19 20">Host nucleus</location>
    </subcellularLocation>
</comment>
<dbReference type="GO" id="GO:0006351">
    <property type="term" value="P:DNA-templated transcription"/>
    <property type="evidence" value="ECO:0007669"/>
    <property type="project" value="UniProtKB-UniRule"/>
</dbReference>
<evidence type="ECO:0000256" key="11">
    <source>
        <dbReference type="ARBA" id="ARBA00023015"/>
    </source>
</evidence>
<keyword evidence="17 19" id="KW-1119">Modulation of host cell apoptosis by virus</keyword>
<keyword evidence="8 19" id="KW-0863">Zinc-finger</keyword>
<keyword evidence="13 19" id="KW-0010">Activator</keyword>
<reference evidence="23" key="1">
    <citation type="submission" date="2020-07" db="EMBL/GenBank/DDBJ databases">
        <authorList>
            <person name="Wienecke-Baldacchino K A."/>
        </authorList>
    </citation>
    <scope>NUCLEOTIDE SEQUENCE</scope>
    <source>
        <strain evidence="21">LNS3271300_HPV59</strain>
        <strain evidence="22">LNS3618728_HPV59</strain>
        <strain evidence="23">LNS7498733_HPV59</strain>
    </source>
</reference>
<evidence type="ECO:0000256" key="4">
    <source>
        <dbReference type="ARBA" id="ARBA00022562"/>
    </source>
</evidence>
<dbReference type="GO" id="GO:0039648">
    <property type="term" value="P:symbiont-mediated perturbation of host ubiquitin-like protein modification"/>
    <property type="evidence" value="ECO:0007669"/>
    <property type="project" value="UniProtKB-UniRule"/>
</dbReference>
<keyword evidence="9 19" id="KW-0862">Zinc</keyword>
<dbReference type="EMBL" id="LR861875">
    <property type="protein sequence ID" value="CAD1807294.1"/>
    <property type="molecule type" value="Genomic_DNA"/>
</dbReference>
<evidence type="ECO:0000313" key="22">
    <source>
        <dbReference type="EMBL" id="CAD1807294.1"/>
    </source>
</evidence>
<sequence length="163" mass="19359">MARFEDPTQRPYKLPDLSTTLNIPLHDIRINCVFCKGELQEREVFEFAFNDLFIVYRDCTPYAACLKCISFYARVRELRYYRDSVYGETLEAETKTPLHELLIRCYRCLKPLCPTDKLKHITEKRRFHNIAGIYTGQCRGCRTRARHLRQQRQARSETSETLV</sequence>
<keyword evidence="3 19" id="KW-0244">Early protein</keyword>
<dbReference type="GO" id="GO:0030430">
    <property type="term" value="C:host cell cytoplasm"/>
    <property type="evidence" value="ECO:0007669"/>
    <property type="project" value="UniProtKB-SubCell"/>
</dbReference>
<dbReference type="GO" id="GO:0030165">
    <property type="term" value="F:PDZ domain binding"/>
    <property type="evidence" value="ECO:0007669"/>
    <property type="project" value="UniProtKB-UniRule"/>
</dbReference>
<keyword evidence="15 19" id="KW-1035">Host cytoplasm</keyword>
<evidence type="ECO:0000256" key="8">
    <source>
        <dbReference type="ARBA" id="ARBA00022771"/>
    </source>
</evidence>
<evidence type="ECO:0000313" key="21">
    <source>
        <dbReference type="EMBL" id="CAD1807219.1"/>
    </source>
</evidence>
<organism evidence="23">
    <name type="scientific">Human papillomavirus 59</name>
    <dbReference type="NCBI Taxonomy" id="37115"/>
    <lineage>
        <taxon>Viruses</taxon>
        <taxon>Monodnaviria</taxon>
        <taxon>Shotokuvirae</taxon>
        <taxon>Cossaviricota</taxon>
        <taxon>Papovaviricetes</taxon>
        <taxon>Zurhausenvirales</taxon>
        <taxon>Papillomaviridae</taxon>
        <taxon>Firstpapillomavirinae</taxon>
        <taxon>Alphapapillomavirus</taxon>
        <taxon>Alphapapillomavirus 7</taxon>
    </lineage>
</organism>
<dbReference type="EMBL" id="LR862025">
    <property type="protein sequence ID" value="CAD1814147.1"/>
    <property type="molecule type" value="Genomic_DNA"/>
</dbReference>
<comment type="subunit">
    <text evidence="18 19">Forms homodimers. Interacts with ubiquitin-protein ligase UBE3A/E6-AP and thus forms a complex with human TP53. Interacts with human NFX1 and MAGI3. Interacts with human IRF3; this interaction inhibits the establishment of antiviral state. Interacts with human TYK2; this interaction inhibits JAK-STAT activation by interferon alpha. Interacts with host DLG1; this interaction leads to the proteasomal degradation of DLG1.</text>
</comment>
<evidence type="ECO:0000256" key="13">
    <source>
        <dbReference type="ARBA" id="ARBA00023159"/>
    </source>
</evidence>
<dbReference type="FunFam" id="3.30.240.40:FF:000001">
    <property type="entry name" value="Protein E6"/>
    <property type="match status" value="1"/>
</dbReference>
<evidence type="ECO:0000256" key="3">
    <source>
        <dbReference type="ARBA" id="ARBA00022518"/>
    </source>
</evidence>
<evidence type="ECO:0000256" key="12">
    <source>
        <dbReference type="ARBA" id="ARBA00023125"/>
    </source>
</evidence>
<dbReference type="InterPro" id="IPR038575">
    <property type="entry name" value="E6_sf"/>
</dbReference>
<dbReference type="Gene3D" id="3.30.240.40">
    <property type="entry name" value="E6 early regulatory protein"/>
    <property type="match status" value="2"/>
</dbReference>
<evidence type="ECO:0000256" key="16">
    <source>
        <dbReference type="ARBA" id="ARBA00023280"/>
    </source>
</evidence>
<proteinExistence type="inferred from homology"/>
<keyword evidence="2 19" id="KW-1113">Inhibition of host RLR pathway by virus</keyword>
<evidence type="ECO:0000256" key="7">
    <source>
        <dbReference type="ARBA" id="ARBA00022723"/>
    </source>
</evidence>
<comment type="function">
    <text evidence="19">Plays a major role in the induction and maintenance of cellular transformation. Acts mainly as an oncoprotein by stimulating the destruction of many host cell key regulatory proteins. E6 associates with host UBE3A/E6-AP ubiquitin-protein ligase, and inactivates tumor suppressors TP53 and TP73 by targeting them to the 26S proteasome for degradation. In turn, DNA damage and chromosomal instabilities increase and lead to cell proliferation and cancer development. The complex E6/E6AP targets several other substrates to degradation via the proteasome including host DLG1 or NFX-91, a repressor of human telomerase reverse transcriptase (hTERT). The resulting increased expression of hTERT prevents the shortening of telomere length leading to cell immortalization. Other cellular targets including BAK1, Fas-associated death domain-containing protein (FADD) and procaspase 8, are degraded by E6/E6AP causing inhibition of apoptosis. E6 also inhibits immune response by interacting with host IRF3 and TYK2. These interactions prevent IRF3 transcriptional activities and inhibit TYK2-mediated JAK-STAT activation by interferon alpha resulting in inhibition of the interferon signaling pathway.</text>
</comment>
<evidence type="ECO:0000256" key="1">
    <source>
        <dbReference type="ARBA" id="ARBA00006346"/>
    </source>
</evidence>
<gene>
    <name evidence="19" type="primary">E6</name>
</gene>
<comment type="miscellaneous">
    <text evidence="19">Belongs to the high risk human alphapapillomavirus family. The cancer-causing human papillomavirus E6 protein has a unique carboxy terminal PDZ domain containing substrate.</text>
</comment>